<evidence type="ECO:0000256" key="3">
    <source>
        <dbReference type="ARBA" id="ARBA00022537"/>
    </source>
</evidence>
<evidence type="ECO:0000256" key="5">
    <source>
        <dbReference type="ARBA" id="ARBA00023331"/>
    </source>
</evidence>
<dbReference type="Ensembl" id="ENSCPBT00000021707.1">
    <property type="protein sequence ID" value="ENSCPBP00000018383.1"/>
    <property type="gene ID" value="ENSCPBG00000013397.1"/>
</dbReference>
<reference evidence="6" key="1">
    <citation type="submission" date="2025-05" db="UniProtKB">
        <authorList>
            <consortium name="Ensembl"/>
        </authorList>
    </citation>
    <scope>IDENTIFICATION</scope>
</reference>
<dbReference type="GO" id="GO:0051715">
    <property type="term" value="P:cytolysis in another organism"/>
    <property type="evidence" value="ECO:0007669"/>
    <property type="project" value="InterPro"/>
</dbReference>
<dbReference type="PANTHER" id="PTHR40388:SF1">
    <property type="entry name" value="BRYOPORIN"/>
    <property type="match status" value="1"/>
</dbReference>
<keyword evidence="3" id="KW-1052">Target cell membrane</keyword>
<dbReference type="InterPro" id="IPR009104">
    <property type="entry name" value="Anemon_actinoporin-like"/>
</dbReference>
<dbReference type="Ensembl" id="ENSCPBT00000021702.1">
    <property type="protein sequence ID" value="ENSCPBP00000018378.1"/>
    <property type="gene ID" value="ENSCPBG00000013397.1"/>
</dbReference>
<dbReference type="GO" id="GO:0046930">
    <property type="term" value="C:pore complex"/>
    <property type="evidence" value="ECO:0007669"/>
    <property type="project" value="InterPro"/>
</dbReference>
<dbReference type="Gene3D" id="2.60.270.20">
    <property type="entry name" value="Cytolysin/lectin"/>
    <property type="match status" value="1"/>
</dbReference>
<evidence type="ECO:0000313" key="6">
    <source>
        <dbReference type="Ensembl" id="ENSCPBP00000018383.1"/>
    </source>
</evidence>
<dbReference type="Ensembl" id="ENSCPBT00000021709.1">
    <property type="protein sequence ID" value="ENSCPBP00000018385.1"/>
    <property type="gene ID" value="ENSCPBG00000013397.1"/>
</dbReference>
<evidence type="ECO:0000313" key="7">
    <source>
        <dbReference type="Proteomes" id="UP000694380"/>
    </source>
</evidence>
<keyword evidence="4" id="KW-1053">Target membrane</keyword>
<dbReference type="PANTHER" id="PTHR40388">
    <property type="entry name" value="BRYOPORIN"/>
    <property type="match status" value="1"/>
</dbReference>
<evidence type="ECO:0000256" key="1">
    <source>
        <dbReference type="ARBA" id="ARBA00004175"/>
    </source>
</evidence>
<keyword evidence="7" id="KW-1185">Reference proteome</keyword>
<sequence>MTSTEELILEVNASKCVAIQIANNTRDVTLKNPRTYCFSGWVRIDPVPLIPPGSSGTSIFVKTSDTACGSVGVLSYESDTFTLAIMFSVPYNRLQYYNEFAIELFAGRKHFDSMEHLYHYMYNDGPPYPCDSYRKVQVKDPYGQLEVTNEKIQVEATMSNQNKSIIKVQIKEKDPHPNVTEKWGCWQKIVKFFFRV</sequence>
<dbReference type="GO" id="GO:0046931">
    <property type="term" value="P:pore complex assembly"/>
    <property type="evidence" value="ECO:0007669"/>
    <property type="project" value="InterPro"/>
</dbReference>
<dbReference type="AlphaFoldDB" id="A0A8C3HHP2"/>
<dbReference type="GO" id="GO:0044218">
    <property type="term" value="C:other organism cell membrane"/>
    <property type="evidence" value="ECO:0007669"/>
    <property type="project" value="UniProtKB-KW"/>
</dbReference>
<dbReference type="Pfam" id="PF06369">
    <property type="entry name" value="Anemone_cytotox"/>
    <property type="match status" value="1"/>
</dbReference>
<dbReference type="InterPro" id="IPR015926">
    <property type="entry name" value="Cytolysin/lectin"/>
</dbReference>
<evidence type="ECO:0000256" key="2">
    <source>
        <dbReference type="ARBA" id="ARBA00004532"/>
    </source>
</evidence>
<dbReference type="OrthoDB" id="6132998at2759"/>
<dbReference type="GeneTree" id="ENSGT00940000164286"/>
<dbReference type="GO" id="GO:0006812">
    <property type="term" value="P:monoatomic cation transport"/>
    <property type="evidence" value="ECO:0007669"/>
    <property type="project" value="InterPro"/>
</dbReference>
<dbReference type="SUPFAM" id="SSF63724">
    <property type="entry name" value="Cytolysin/lectin"/>
    <property type="match status" value="1"/>
</dbReference>
<dbReference type="Ensembl" id="ENSCPBT00000021700.1">
    <property type="protein sequence ID" value="ENSCPBP00000018376.1"/>
    <property type="gene ID" value="ENSCPBG00000013397.1"/>
</dbReference>
<dbReference type="GO" id="GO:0042151">
    <property type="term" value="C:nematocyst"/>
    <property type="evidence" value="ECO:0007669"/>
    <property type="project" value="UniProtKB-SubCell"/>
</dbReference>
<evidence type="ECO:0000256" key="4">
    <source>
        <dbReference type="ARBA" id="ARBA00023298"/>
    </source>
</evidence>
<dbReference type="OMA" id="NEDLYME"/>
<accession>A0A8C3HHP2</accession>
<comment type="subcellular location">
    <subcellularLocation>
        <location evidence="2">Nematocyst</location>
    </subcellularLocation>
    <subcellularLocation>
        <location evidence="1">Target cell membrane</location>
    </subcellularLocation>
</comment>
<proteinExistence type="predicted"/>
<protein>
    <submittedName>
        <fullName evidence="6">Uncharacterized protein</fullName>
    </submittedName>
</protein>
<keyword evidence="5" id="KW-0166">Nematocyst</keyword>
<gene>
    <name evidence="6" type="primary">LOC101954174</name>
</gene>
<dbReference type="GO" id="GO:0015267">
    <property type="term" value="F:channel activity"/>
    <property type="evidence" value="ECO:0007669"/>
    <property type="project" value="InterPro"/>
</dbReference>
<dbReference type="Proteomes" id="UP000694380">
    <property type="component" value="Unplaced"/>
</dbReference>
<keyword evidence="4" id="KW-0472">Membrane</keyword>
<dbReference type="InterPro" id="IPR050677">
    <property type="entry name" value="Actinoporin_PFT"/>
</dbReference>
<organism evidence="6 7">
    <name type="scientific">Chrysemys picta bellii</name>
    <name type="common">Western painted turtle</name>
    <name type="synonym">Emys bellii</name>
    <dbReference type="NCBI Taxonomy" id="8478"/>
    <lineage>
        <taxon>Eukaryota</taxon>
        <taxon>Metazoa</taxon>
        <taxon>Chordata</taxon>
        <taxon>Craniata</taxon>
        <taxon>Vertebrata</taxon>
        <taxon>Euteleostomi</taxon>
        <taxon>Archelosauria</taxon>
        <taxon>Testudinata</taxon>
        <taxon>Testudines</taxon>
        <taxon>Cryptodira</taxon>
        <taxon>Durocryptodira</taxon>
        <taxon>Testudinoidea</taxon>
        <taxon>Emydidae</taxon>
        <taxon>Chrysemys</taxon>
    </lineage>
</organism>
<name>A0A8C3HHP2_CHRPI</name>